<name>A0A8J2HG59_COTCN</name>
<feature type="compositionally biased region" description="Basic and acidic residues" evidence="1">
    <location>
        <begin position="70"/>
        <end position="86"/>
    </location>
</feature>
<reference evidence="2" key="1">
    <citation type="submission" date="2021-04" db="EMBL/GenBank/DDBJ databases">
        <authorList>
            <person name="Chebbi M.A.C M."/>
        </authorList>
    </citation>
    <scope>NUCLEOTIDE SEQUENCE</scope>
</reference>
<keyword evidence="3" id="KW-1185">Reference proteome</keyword>
<comment type="caution">
    <text evidence="2">The sequence shown here is derived from an EMBL/GenBank/DDBJ whole genome shotgun (WGS) entry which is preliminary data.</text>
</comment>
<gene>
    <name evidence="2" type="ORF">HICCMSTLAB_LOCUS6798</name>
</gene>
<evidence type="ECO:0000256" key="1">
    <source>
        <dbReference type="SAM" id="MobiDB-lite"/>
    </source>
</evidence>
<dbReference type="EMBL" id="CAJNRD030001120">
    <property type="protein sequence ID" value="CAG5093408.1"/>
    <property type="molecule type" value="Genomic_DNA"/>
</dbReference>
<dbReference type="Proteomes" id="UP000786811">
    <property type="component" value="Unassembled WGS sequence"/>
</dbReference>
<feature type="region of interest" description="Disordered" evidence="1">
    <location>
        <begin position="55"/>
        <end position="99"/>
    </location>
</feature>
<dbReference type="OrthoDB" id="10364156at2759"/>
<organism evidence="2 3">
    <name type="scientific">Cotesia congregata</name>
    <name type="common">Parasitoid wasp</name>
    <name type="synonym">Apanteles congregatus</name>
    <dbReference type="NCBI Taxonomy" id="51543"/>
    <lineage>
        <taxon>Eukaryota</taxon>
        <taxon>Metazoa</taxon>
        <taxon>Ecdysozoa</taxon>
        <taxon>Arthropoda</taxon>
        <taxon>Hexapoda</taxon>
        <taxon>Insecta</taxon>
        <taxon>Pterygota</taxon>
        <taxon>Neoptera</taxon>
        <taxon>Endopterygota</taxon>
        <taxon>Hymenoptera</taxon>
        <taxon>Apocrita</taxon>
        <taxon>Ichneumonoidea</taxon>
        <taxon>Braconidae</taxon>
        <taxon>Microgastrinae</taxon>
        <taxon>Cotesia</taxon>
    </lineage>
</organism>
<accession>A0A8J2HG59</accession>
<dbReference type="AlphaFoldDB" id="A0A8J2HG59"/>
<evidence type="ECO:0000313" key="3">
    <source>
        <dbReference type="Proteomes" id="UP000786811"/>
    </source>
</evidence>
<sequence length="115" mass="12858">MASKKVFDRCCNPFELESHFKKIGLRPATDITKVTLGLDDNYLLCSSCRKKASELVKQQTNARNDPSADVSDREDNYSDNNDKNDQADNDSNTTATDLPLSLSFRSMSFDSEPKA</sequence>
<protein>
    <submittedName>
        <fullName evidence="2">Uncharacterized protein</fullName>
    </submittedName>
</protein>
<evidence type="ECO:0000313" key="2">
    <source>
        <dbReference type="EMBL" id="CAG5093408.1"/>
    </source>
</evidence>
<proteinExistence type="predicted"/>